<dbReference type="EMBL" id="CP141531">
    <property type="protein sequence ID" value="WRO06663.1"/>
    <property type="molecule type" value="Genomic_DNA"/>
</dbReference>
<evidence type="ECO:0000313" key="3">
    <source>
        <dbReference type="EMBL" id="WRO07391.1"/>
    </source>
</evidence>
<evidence type="ECO:0008006" key="5">
    <source>
        <dbReference type="Google" id="ProtNLM"/>
    </source>
</evidence>
<keyword evidence="1" id="KW-1133">Transmembrane helix</keyword>
<keyword evidence="1" id="KW-0812">Transmembrane</keyword>
<gene>
    <name evidence="3" type="ORF">VLL09_00385</name>
    <name evidence="2" type="ORF">VLL09_04540</name>
</gene>
<dbReference type="AlphaFoldDB" id="A0AB38Z7W1"/>
<proteinExistence type="predicted"/>
<dbReference type="EMBL" id="CP141531">
    <property type="protein sequence ID" value="WRO07391.1"/>
    <property type="molecule type" value="Genomic_DNA"/>
</dbReference>
<organism evidence="2 4">
    <name type="scientific">Dehalococcoides mccartyi</name>
    <dbReference type="NCBI Taxonomy" id="61435"/>
    <lineage>
        <taxon>Bacteria</taxon>
        <taxon>Bacillati</taxon>
        <taxon>Chloroflexota</taxon>
        <taxon>Dehalococcoidia</taxon>
        <taxon>Dehalococcoidales</taxon>
        <taxon>Dehalococcoidaceae</taxon>
        <taxon>Dehalococcoides</taxon>
    </lineage>
</organism>
<dbReference type="Proteomes" id="UP001327986">
    <property type="component" value="Chromosome"/>
</dbReference>
<name>A0AB38Z7W1_9CHLR</name>
<accession>A0AB38Z7W1</accession>
<evidence type="ECO:0000313" key="4">
    <source>
        <dbReference type="Proteomes" id="UP001327986"/>
    </source>
</evidence>
<dbReference type="RefSeq" id="WP_146048207.1">
    <property type="nucleotide sequence ID" value="NZ_CP013074.1"/>
</dbReference>
<protein>
    <recommendedName>
        <fullName evidence="5">RING-type E3 ubiquitin transferase</fullName>
    </recommendedName>
</protein>
<keyword evidence="1" id="KW-0472">Membrane</keyword>
<reference evidence="2" key="1">
    <citation type="submission" date="2023-12" db="EMBL/GenBank/DDBJ databases">
        <title>Isolation of organohalide respiring bacteria Dehalococcoides mccartyi strain GPTCE1 in groundwater collected near a chemical plant in Suzhou, China.</title>
        <authorList>
            <person name="Liu G."/>
        </authorList>
    </citation>
    <scope>NUCLEOTIDE SEQUENCE</scope>
    <source>
        <strain evidence="2">GPTCE1</strain>
    </source>
</reference>
<evidence type="ECO:0000256" key="1">
    <source>
        <dbReference type="SAM" id="Phobius"/>
    </source>
</evidence>
<evidence type="ECO:0000313" key="2">
    <source>
        <dbReference type="EMBL" id="WRO06663.1"/>
    </source>
</evidence>
<feature type="transmembrane region" description="Helical" evidence="1">
    <location>
        <begin position="96"/>
        <end position="115"/>
    </location>
</feature>
<sequence length="123" mass="13902">MPLLLPVDVVCVRDDKTMQGWVLLSDCCFPQRKSQIPFELVCERDVVPIPVSGDTAQIQKDGKEIVNQIGRERRKQAHYMLDPEVKKDRTADIVQTLIYGGGATLVLMMIIGLFSSGRLQWPF</sequence>